<reference evidence="1 2" key="1">
    <citation type="journal article" date="2021" name="Int. J. Syst. Evol. Microbiol.">
        <title>Reticulibacter mediterranei gen. nov., sp. nov., within the new family Reticulibacteraceae fam. nov., and Ktedonospora formicarum gen. nov., sp. nov., Ktedonobacter robiniae sp. nov., Dictyobacter formicarum sp. nov. and Dictyobacter arantiisoli sp. nov., belonging to the class Ktedonobacteria.</title>
        <authorList>
            <person name="Yabe S."/>
            <person name="Zheng Y."/>
            <person name="Wang C.M."/>
            <person name="Sakai Y."/>
            <person name="Abe K."/>
            <person name="Yokota A."/>
            <person name="Donadio S."/>
            <person name="Cavaletti L."/>
            <person name="Monciardini P."/>
        </authorList>
    </citation>
    <scope>NUCLEOTIDE SEQUENCE [LARGE SCALE GENOMIC DNA]</scope>
    <source>
        <strain evidence="1 2">SOSP1-9</strain>
    </source>
</reference>
<evidence type="ECO:0000313" key="1">
    <source>
        <dbReference type="EMBL" id="GHO82704.1"/>
    </source>
</evidence>
<keyword evidence="2" id="KW-1185">Reference proteome</keyword>
<comment type="caution">
    <text evidence="1">The sequence shown here is derived from an EMBL/GenBank/DDBJ whole genome shotgun (WGS) entry which is preliminary data.</text>
</comment>
<evidence type="ECO:0000313" key="2">
    <source>
        <dbReference type="Proteomes" id="UP000635565"/>
    </source>
</evidence>
<name>A0ABQ3VAB1_9CHLR</name>
<gene>
    <name evidence="1" type="ORF">KSZ_07100</name>
</gene>
<accession>A0ABQ3VAB1</accession>
<protein>
    <submittedName>
        <fullName evidence="1">Uncharacterized protein</fullName>
    </submittedName>
</protein>
<dbReference type="EMBL" id="BNJJ01000002">
    <property type="protein sequence ID" value="GHO82704.1"/>
    <property type="molecule type" value="Genomic_DNA"/>
</dbReference>
<sequence length="78" mass="8903">MLICACSWQASPLTPPASERWKQLAQKKMMEVDEVIAHAQQKKQVLQKLLQCGCLRLEECLEADEDESSFLVPLDEKD</sequence>
<dbReference type="Proteomes" id="UP000635565">
    <property type="component" value="Unassembled WGS sequence"/>
</dbReference>
<organism evidence="1 2">
    <name type="scientific">Dictyobacter formicarum</name>
    <dbReference type="NCBI Taxonomy" id="2778368"/>
    <lineage>
        <taxon>Bacteria</taxon>
        <taxon>Bacillati</taxon>
        <taxon>Chloroflexota</taxon>
        <taxon>Ktedonobacteria</taxon>
        <taxon>Ktedonobacterales</taxon>
        <taxon>Dictyobacteraceae</taxon>
        <taxon>Dictyobacter</taxon>
    </lineage>
</organism>
<proteinExistence type="predicted"/>